<dbReference type="AlphaFoldDB" id="A0A8X7CQT1"/>
<evidence type="ECO:0000313" key="1">
    <source>
        <dbReference type="EMBL" id="GFY72997.1"/>
    </source>
</evidence>
<reference evidence="1" key="1">
    <citation type="submission" date="2020-08" db="EMBL/GenBank/DDBJ databases">
        <title>Multicomponent nature underlies the extraordinary mechanical properties of spider dragline silk.</title>
        <authorList>
            <person name="Kono N."/>
            <person name="Nakamura H."/>
            <person name="Mori M."/>
            <person name="Yoshida Y."/>
            <person name="Ohtoshi R."/>
            <person name="Malay A.D."/>
            <person name="Moran D.A.P."/>
            <person name="Tomita M."/>
            <person name="Numata K."/>
            <person name="Arakawa K."/>
        </authorList>
    </citation>
    <scope>NUCLEOTIDE SEQUENCE</scope>
</reference>
<name>A0A8X7CQT1_9ARAC</name>
<gene>
    <name evidence="1" type="ORF">TNIN_50001</name>
</gene>
<proteinExistence type="predicted"/>
<dbReference type="Proteomes" id="UP000886998">
    <property type="component" value="Unassembled WGS sequence"/>
</dbReference>
<sequence length="109" mass="11996">MTAIVDLPWFSHSALLPGVWTLSPGKRERLAPPEEPEELNDVGFTLLFSRGSNVGSIDLAGDVTRTPNSLALSWADIVVMVTNEAPFHHLQKTWERRFTGPLGDSLIVT</sequence>
<protein>
    <submittedName>
        <fullName evidence="1">Uncharacterized protein</fullName>
    </submittedName>
</protein>
<organism evidence="1 2">
    <name type="scientific">Trichonephila inaurata madagascariensis</name>
    <dbReference type="NCBI Taxonomy" id="2747483"/>
    <lineage>
        <taxon>Eukaryota</taxon>
        <taxon>Metazoa</taxon>
        <taxon>Ecdysozoa</taxon>
        <taxon>Arthropoda</taxon>
        <taxon>Chelicerata</taxon>
        <taxon>Arachnida</taxon>
        <taxon>Araneae</taxon>
        <taxon>Araneomorphae</taxon>
        <taxon>Entelegynae</taxon>
        <taxon>Araneoidea</taxon>
        <taxon>Nephilidae</taxon>
        <taxon>Trichonephila</taxon>
        <taxon>Trichonephila inaurata</taxon>
    </lineage>
</organism>
<evidence type="ECO:0000313" key="2">
    <source>
        <dbReference type="Proteomes" id="UP000886998"/>
    </source>
</evidence>
<dbReference type="EMBL" id="BMAV01019768">
    <property type="protein sequence ID" value="GFY72997.1"/>
    <property type="molecule type" value="Genomic_DNA"/>
</dbReference>
<comment type="caution">
    <text evidence="1">The sequence shown here is derived from an EMBL/GenBank/DDBJ whole genome shotgun (WGS) entry which is preliminary data.</text>
</comment>
<keyword evidence="2" id="KW-1185">Reference proteome</keyword>
<accession>A0A8X7CQT1</accession>
<dbReference type="OrthoDB" id="6437191at2759"/>